<feature type="region of interest" description="Disordered" evidence="1">
    <location>
        <begin position="1"/>
        <end position="48"/>
    </location>
</feature>
<accession>A0A8T0VUA6</accession>
<evidence type="ECO:0000256" key="1">
    <source>
        <dbReference type="SAM" id="MobiDB-lite"/>
    </source>
</evidence>
<feature type="compositionally biased region" description="Pro residues" evidence="1">
    <location>
        <begin position="36"/>
        <end position="45"/>
    </location>
</feature>
<feature type="compositionally biased region" description="Basic and acidic residues" evidence="1">
    <location>
        <begin position="296"/>
        <end position="306"/>
    </location>
</feature>
<evidence type="ECO:0000313" key="2">
    <source>
        <dbReference type="EMBL" id="KAG2636814.1"/>
    </source>
</evidence>
<keyword evidence="3" id="KW-1185">Reference proteome</keyword>
<evidence type="ECO:0000313" key="3">
    <source>
        <dbReference type="Proteomes" id="UP000823388"/>
    </source>
</evidence>
<gene>
    <name evidence="2" type="ORF">PVAP13_2NG474303</name>
</gene>
<feature type="region of interest" description="Disordered" evidence="1">
    <location>
        <begin position="248"/>
        <end position="272"/>
    </location>
</feature>
<feature type="compositionally biased region" description="Pro residues" evidence="1">
    <location>
        <begin position="1"/>
        <end position="23"/>
    </location>
</feature>
<feature type="region of interest" description="Disordered" evidence="1">
    <location>
        <begin position="287"/>
        <end position="306"/>
    </location>
</feature>
<name>A0A8T0VUA6_PANVG</name>
<feature type="compositionally biased region" description="Basic residues" evidence="1">
    <location>
        <begin position="262"/>
        <end position="272"/>
    </location>
</feature>
<dbReference type="AlphaFoldDB" id="A0A8T0VUA6"/>
<dbReference type="EMBL" id="CM029040">
    <property type="protein sequence ID" value="KAG2636814.1"/>
    <property type="molecule type" value="Genomic_DNA"/>
</dbReference>
<feature type="region of interest" description="Disordered" evidence="1">
    <location>
        <begin position="81"/>
        <end position="125"/>
    </location>
</feature>
<dbReference type="Proteomes" id="UP000823388">
    <property type="component" value="Chromosome 2N"/>
</dbReference>
<protein>
    <submittedName>
        <fullName evidence="2">Uncharacterized protein</fullName>
    </submittedName>
</protein>
<proteinExistence type="predicted"/>
<feature type="compositionally biased region" description="Low complexity" evidence="1">
    <location>
        <begin position="24"/>
        <end position="35"/>
    </location>
</feature>
<feature type="region of interest" description="Disordered" evidence="1">
    <location>
        <begin position="164"/>
        <end position="224"/>
    </location>
</feature>
<sequence length="306" mass="32636">MRPCPPPPPPPPPPAPPPPPSPPACLLRRPLSPSLSPVPPLPPTPTSVASPAATVFLRLLCHRNRLCRSRLRRRCRMHQAREARTAPRAGPLSAGDQCSCPPPLQRSRVGPPQPTAPPAGRLRPLPTGLRPAGCLHLCPLPYRRRPPPSARAALDLDAGCCRAREESAGGSEGRRGRPRGEARAGAARGEGAGLQRWGGRRSPDAGRAHAAHGQPGRQDDGWSANGVCTRARLEEGAKPGARLQAVAHEGMRPGGPQGPRPRLARSQRHRCSRARERRCTAVLCSPSPEEQGYDVELTHGDLGRPP</sequence>
<comment type="caution">
    <text evidence="2">The sequence shown here is derived from an EMBL/GenBank/DDBJ whole genome shotgun (WGS) entry which is preliminary data.</text>
</comment>
<organism evidence="2 3">
    <name type="scientific">Panicum virgatum</name>
    <name type="common">Blackwell switchgrass</name>
    <dbReference type="NCBI Taxonomy" id="38727"/>
    <lineage>
        <taxon>Eukaryota</taxon>
        <taxon>Viridiplantae</taxon>
        <taxon>Streptophyta</taxon>
        <taxon>Embryophyta</taxon>
        <taxon>Tracheophyta</taxon>
        <taxon>Spermatophyta</taxon>
        <taxon>Magnoliopsida</taxon>
        <taxon>Liliopsida</taxon>
        <taxon>Poales</taxon>
        <taxon>Poaceae</taxon>
        <taxon>PACMAD clade</taxon>
        <taxon>Panicoideae</taxon>
        <taxon>Panicodae</taxon>
        <taxon>Paniceae</taxon>
        <taxon>Panicinae</taxon>
        <taxon>Panicum</taxon>
        <taxon>Panicum sect. Hiantes</taxon>
    </lineage>
</organism>
<feature type="compositionally biased region" description="Basic and acidic residues" evidence="1">
    <location>
        <begin position="164"/>
        <end position="182"/>
    </location>
</feature>
<reference evidence="2" key="1">
    <citation type="submission" date="2020-05" db="EMBL/GenBank/DDBJ databases">
        <title>WGS assembly of Panicum virgatum.</title>
        <authorList>
            <person name="Lovell J.T."/>
            <person name="Jenkins J."/>
            <person name="Shu S."/>
            <person name="Juenger T.E."/>
            <person name="Schmutz J."/>
        </authorList>
    </citation>
    <scope>NUCLEOTIDE SEQUENCE</scope>
    <source>
        <strain evidence="2">AP13</strain>
    </source>
</reference>